<gene>
    <name evidence="1" type="ORF">PRLR5076_06290</name>
</gene>
<proteinExistence type="predicted"/>
<accession>A0A9R1C835</accession>
<evidence type="ECO:0000313" key="1">
    <source>
        <dbReference type="EMBL" id="GJG57778.1"/>
    </source>
</evidence>
<comment type="caution">
    <text evidence="1">The sequence shown here is derived from an EMBL/GenBank/DDBJ whole genome shotgun (WGS) entry which is preliminary data.</text>
</comment>
<name>A0A9R1C835_9BACT</name>
<dbReference type="AlphaFoldDB" id="A0A9R1C835"/>
<dbReference type="Proteomes" id="UP000825483">
    <property type="component" value="Unassembled WGS sequence"/>
</dbReference>
<protein>
    <submittedName>
        <fullName evidence="1">Uncharacterized protein</fullName>
    </submittedName>
</protein>
<dbReference type="EMBL" id="BPUB01000001">
    <property type="protein sequence ID" value="GJG57778.1"/>
    <property type="molecule type" value="Genomic_DNA"/>
</dbReference>
<evidence type="ECO:0000313" key="2">
    <source>
        <dbReference type="Proteomes" id="UP000825483"/>
    </source>
</evidence>
<organism evidence="1 2">
    <name type="scientific">Prevotella lacticifex</name>
    <dbReference type="NCBI Taxonomy" id="2854755"/>
    <lineage>
        <taxon>Bacteria</taxon>
        <taxon>Pseudomonadati</taxon>
        <taxon>Bacteroidota</taxon>
        <taxon>Bacteroidia</taxon>
        <taxon>Bacteroidales</taxon>
        <taxon>Prevotellaceae</taxon>
        <taxon>Prevotella</taxon>
    </lineage>
</organism>
<sequence length="536" mass="58386">MPEQFNETTSSVSKQVDLLVSIGSGALKPSLAPALTHRAPTFSAMDQLVAIPFHTNGAKVTANDEPLIDLVGLDEDDMTKEYDAEKYNTYYVDRCNLMTGTDRMLVYGKAKPAHSDLSYDPKVHGQLSALPTIRKKTADIQFSLTSIRNTSEAHPDAQALATYMTNIANTNGWSTTDDPTLKSYYLDFIRIGSEGAGLMSGAAANIKAFVAALRALLTGSDALSTAIKKNIDANSSIASNTYPQSLGLPDGAAAIRWTGSQFEVKTTTTQLDNINGINRYTYPAELMFFADSPIRTSAEEVTKTVYQENTETWDAFLDTYYNGSTAVNTNTKAVAVENPIQYGVAKLNLTLTGMSPTLSDAKNEVVLDADMAHLPLTGVIIGGQHTVGFNMKPQGAQTDVDGRFIYETTVDATNLATEGYKTSTLVLQSYDNEKVPVILEFKNNTGHAFTGKDGTVYPETRFYLIGMIDPADKKEEGKDYTNRVFTQDYTTTMSMSVTSLAKAYTCMPDLLAPRLEVGVQVVTKWIQATTTNVELR</sequence>
<reference evidence="1" key="1">
    <citation type="journal article" date="2022" name="Int. J. Syst. Evol. Microbiol.">
        <title>Prevotella lacticifex sp. nov., isolated from the rumen of cows.</title>
        <authorList>
            <person name="Shinkai T."/>
            <person name="Ikeyama N."/>
            <person name="Kumagai M."/>
            <person name="Ohmori H."/>
            <person name="Sakamoto M."/>
            <person name="Ohkuma M."/>
            <person name="Mitsumori M."/>
        </authorList>
    </citation>
    <scope>NUCLEOTIDE SEQUENCE</scope>
    <source>
        <strain evidence="1">R5076</strain>
    </source>
</reference>
<keyword evidence="2" id="KW-1185">Reference proteome</keyword>